<evidence type="ECO:0000256" key="9">
    <source>
        <dbReference type="ARBA" id="ARBA00023264"/>
    </source>
</evidence>
<dbReference type="GO" id="GO:0006650">
    <property type="term" value="P:glycerophospholipid metabolic process"/>
    <property type="evidence" value="ECO:0007669"/>
    <property type="project" value="UniProtKB-UniRule"/>
</dbReference>
<feature type="binding site" evidence="14">
    <location>
        <position position="139"/>
    </location>
    <ligand>
        <name>sn-glycerol 3-phosphate</name>
        <dbReference type="ChEBI" id="CHEBI:57597"/>
    </ligand>
</feature>
<evidence type="ECO:0000256" key="3">
    <source>
        <dbReference type="ARBA" id="ARBA00022741"/>
    </source>
</evidence>
<feature type="binding site" evidence="17">
    <location>
        <position position="258"/>
    </location>
    <ligand>
        <name>NAD(+)</name>
        <dbReference type="ChEBI" id="CHEBI:57540"/>
    </ligand>
</feature>
<name>A0A929MMW4_ABIDE</name>
<dbReference type="FunFam" id="1.10.1040.10:FF:000001">
    <property type="entry name" value="Glycerol-3-phosphate dehydrogenase [NAD(P)+]"/>
    <property type="match status" value="1"/>
</dbReference>
<dbReference type="Proteomes" id="UP000757900">
    <property type="component" value="Unassembled WGS sequence"/>
</dbReference>
<keyword evidence="2 14" id="KW-0444">Lipid biosynthesis</keyword>
<keyword evidence="6 14" id="KW-0520">NAD</keyword>
<comment type="catalytic activity">
    <reaction evidence="10">
        <text>sn-glycerol 3-phosphate + NADP(+) = dihydroxyacetone phosphate + NADPH + H(+)</text>
        <dbReference type="Rhea" id="RHEA:11096"/>
        <dbReference type="ChEBI" id="CHEBI:15378"/>
        <dbReference type="ChEBI" id="CHEBI:57597"/>
        <dbReference type="ChEBI" id="CHEBI:57642"/>
        <dbReference type="ChEBI" id="CHEBI:57783"/>
        <dbReference type="ChEBI" id="CHEBI:58349"/>
        <dbReference type="EC" id="1.1.1.94"/>
    </reaction>
    <physiologicalReaction direction="right-to-left" evidence="10">
        <dbReference type="Rhea" id="RHEA:11098"/>
    </physiologicalReaction>
</comment>
<dbReference type="GO" id="GO:0051287">
    <property type="term" value="F:NAD binding"/>
    <property type="evidence" value="ECO:0007669"/>
    <property type="project" value="InterPro"/>
</dbReference>
<keyword evidence="5 14" id="KW-0560">Oxidoreductase</keyword>
<evidence type="ECO:0000256" key="16">
    <source>
        <dbReference type="PIRSR" id="PIRSR000114-2"/>
    </source>
</evidence>
<dbReference type="InterPro" id="IPR011128">
    <property type="entry name" value="G3P_DH_NAD-dep_N"/>
</dbReference>
<dbReference type="PIRSF" id="PIRSF000114">
    <property type="entry name" value="Glycerol-3-P_dh"/>
    <property type="match status" value="1"/>
</dbReference>
<feature type="binding site" evidence="14">
    <location>
        <position position="284"/>
    </location>
    <ligand>
        <name>NADPH</name>
        <dbReference type="ChEBI" id="CHEBI:57783"/>
    </ligand>
</feature>
<feature type="binding site" evidence="14">
    <location>
        <position position="143"/>
    </location>
    <ligand>
        <name>NADPH</name>
        <dbReference type="ChEBI" id="CHEBI:57783"/>
    </ligand>
</feature>
<feature type="domain" description="Glycerol-3-phosphate dehydrogenase NAD-dependent C-terminal" evidence="20">
    <location>
        <begin position="183"/>
        <end position="321"/>
    </location>
</feature>
<feature type="binding site" evidence="14">
    <location>
        <position position="108"/>
    </location>
    <ligand>
        <name>NADPH</name>
        <dbReference type="ChEBI" id="CHEBI:57783"/>
    </ligand>
</feature>
<feature type="binding site" evidence="17">
    <location>
        <begin position="7"/>
        <end position="12"/>
    </location>
    <ligand>
        <name>NAD(+)</name>
        <dbReference type="ChEBI" id="CHEBI:57540"/>
    </ligand>
</feature>
<comment type="caution">
    <text evidence="21">The sequence shown here is derived from an EMBL/GenBank/DDBJ whole genome shotgun (WGS) entry which is preliminary data.</text>
</comment>
<gene>
    <name evidence="14" type="primary">gpsA</name>
    <name evidence="21" type="ORF">HXK00_01585</name>
</gene>
<dbReference type="SUPFAM" id="SSF48179">
    <property type="entry name" value="6-phosphogluconate dehydrogenase C-terminal domain-like"/>
    <property type="match status" value="1"/>
</dbReference>
<dbReference type="GO" id="GO:0046167">
    <property type="term" value="P:glycerol-3-phosphate biosynthetic process"/>
    <property type="evidence" value="ECO:0007669"/>
    <property type="project" value="UniProtKB-UniRule"/>
</dbReference>
<accession>A0A929MMW4</accession>
<feature type="binding site" evidence="16">
    <location>
        <begin position="258"/>
        <end position="259"/>
    </location>
    <ligand>
        <name>substrate</name>
    </ligand>
</feature>
<dbReference type="NCBIfam" id="NF000941">
    <property type="entry name" value="PRK00094.1-3"/>
    <property type="match status" value="1"/>
</dbReference>
<evidence type="ECO:0000256" key="11">
    <source>
        <dbReference type="ARBA" id="ARBA00066687"/>
    </source>
</evidence>
<evidence type="ECO:0000256" key="10">
    <source>
        <dbReference type="ARBA" id="ARBA00052716"/>
    </source>
</evidence>
<evidence type="ECO:0000259" key="19">
    <source>
        <dbReference type="Pfam" id="PF01210"/>
    </source>
</evidence>
<evidence type="ECO:0000256" key="7">
    <source>
        <dbReference type="ARBA" id="ARBA00023098"/>
    </source>
</evidence>
<dbReference type="GO" id="GO:0005975">
    <property type="term" value="P:carbohydrate metabolic process"/>
    <property type="evidence" value="ECO:0007669"/>
    <property type="project" value="InterPro"/>
</dbReference>
<evidence type="ECO:0000256" key="4">
    <source>
        <dbReference type="ARBA" id="ARBA00022857"/>
    </source>
</evidence>
<feature type="binding site" evidence="14">
    <location>
        <position position="258"/>
    </location>
    <ligand>
        <name>NADPH</name>
        <dbReference type="ChEBI" id="CHEBI:57783"/>
    </ligand>
</feature>
<protein>
    <recommendedName>
        <fullName evidence="12 14">Glycerol-3-phosphate dehydrogenase [NAD(P)+]</fullName>
        <ecNumber evidence="11 14">1.1.1.94</ecNumber>
    </recommendedName>
    <alternativeName>
        <fullName evidence="14">NAD(P)(+)-dependent glycerol-3-phosphate dehydrogenase</fullName>
    </alternativeName>
    <alternativeName>
        <fullName evidence="13 14">NAD(P)H-dependent dihydroxyacetone-phosphate reductase</fullName>
    </alternativeName>
</protein>
<feature type="binding site" evidence="14">
    <location>
        <position position="31"/>
    </location>
    <ligand>
        <name>NADPH</name>
        <dbReference type="ChEBI" id="CHEBI:57783"/>
    </ligand>
</feature>
<comment type="catalytic activity">
    <reaction evidence="14">
        <text>sn-glycerol 3-phosphate + NAD(+) = dihydroxyacetone phosphate + NADH + H(+)</text>
        <dbReference type="Rhea" id="RHEA:11092"/>
        <dbReference type="ChEBI" id="CHEBI:15378"/>
        <dbReference type="ChEBI" id="CHEBI:57540"/>
        <dbReference type="ChEBI" id="CHEBI:57597"/>
        <dbReference type="ChEBI" id="CHEBI:57642"/>
        <dbReference type="ChEBI" id="CHEBI:57945"/>
        <dbReference type="EC" id="1.1.1.94"/>
    </reaction>
</comment>
<evidence type="ECO:0000256" key="6">
    <source>
        <dbReference type="ARBA" id="ARBA00023027"/>
    </source>
</evidence>
<keyword evidence="4 14" id="KW-0521">NADP</keyword>
<feature type="domain" description="Glycerol-3-phosphate dehydrogenase NAD-dependent N-terminal" evidence="19">
    <location>
        <begin position="2"/>
        <end position="163"/>
    </location>
</feature>
<feature type="binding site" evidence="14">
    <location>
        <position position="247"/>
    </location>
    <ligand>
        <name>sn-glycerol 3-phosphate</name>
        <dbReference type="ChEBI" id="CHEBI:57597"/>
    </ligand>
</feature>
<dbReference type="NCBIfam" id="NF000942">
    <property type="entry name" value="PRK00094.1-4"/>
    <property type="match status" value="1"/>
</dbReference>
<dbReference type="InterPro" id="IPR006109">
    <property type="entry name" value="G3P_DH_NAD-dep_C"/>
</dbReference>
<comment type="caution">
    <text evidence="14">Lacks conserved residue(s) required for the propagation of feature annotation.</text>
</comment>
<dbReference type="InterPro" id="IPR036291">
    <property type="entry name" value="NAD(P)-bd_dom_sf"/>
</dbReference>
<feature type="binding site" evidence="16">
    <location>
        <position position="108"/>
    </location>
    <ligand>
        <name>substrate</name>
    </ligand>
</feature>
<keyword evidence="8 14" id="KW-0594">Phospholipid biosynthesis</keyword>
<dbReference type="PROSITE" id="PS00957">
    <property type="entry name" value="NAD_G3PDH"/>
    <property type="match status" value="1"/>
</dbReference>
<evidence type="ECO:0000256" key="13">
    <source>
        <dbReference type="ARBA" id="ARBA00080511"/>
    </source>
</evidence>
<dbReference type="InterPro" id="IPR008927">
    <property type="entry name" value="6-PGluconate_DH-like_C_sf"/>
</dbReference>
<dbReference type="PANTHER" id="PTHR11728:SF1">
    <property type="entry name" value="GLYCEROL-3-PHOSPHATE DEHYDROGENASE [NAD(+)] 2, CHLOROPLASTIC"/>
    <property type="match status" value="1"/>
</dbReference>
<reference evidence="21" key="1">
    <citation type="submission" date="2020-04" db="EMBL/GenBank/DDBJ databases">
        <title>Deep metagenomics examines the oral microbiome during advanced dental caries in children, revealing novel taxa and co-occurrences with host molecules.</title>
        <authorList>
            <person name="Baker J.L."/>
            <person name="Morton J.T."/>
            <person name="Dinis M."/>
            <person name="Alvarez R."/>
            <person name="Tran N.C."/>
            <person name="Knight R."/>
            <person name="Edlund A."/>
        </authorList>
    </citation>
    <scope>NUCLEOTIDE SEQUENCE</scope>
    <source>
        <strain evidence="21">JCVI_23_bin.16</strain>
    </source>
</reference>
<feature type="binding site" evidence="14">
    <location>
        <position position="10"/>
    </location>
    <ligand>
        <name>NADPH</name>
        <dbReference type="ChEBI" id="CHEBI:57783"/>
    </ligand>
</feature>
<dbReference type="HAMAP" id="MF_00394">
    <property type="entry name" value="NAD_Glyc3P_dehydrog"/>
    <property type="match status" value="1"/>
</dbReference>
<keyword evidence="3 14" id="KW-0547">Nucleotide-binding</keyword>
<feature type="binding site" evidence="14">
    <location>
        <position position="259"/>
    </location>
    <ligand>
        <name>sn-glycerol 3-phosphate</name>
        <dbReference type="ChEBI" id="CHEBI:57597"/>
    </ligand>
</feature>
<dbReference type="SUPFAM" id="SSF51735">
    <property type="entry name" value="NAD(P)-binding Rossmann-fold domains"/>
    <property type="match status" value="1"/>
</dbReference>
<dbReference type="EC" id="1.1.1.94" evidence="11 14"/>
<feature type="binding site" evidence="14">
    <location>
        <position position="258"/>
    </location>
    <ligand>
        <name>sn-glycerol 3-phosphate</name>
        <dbReference type="ChEBI" id="CHEBI:57597"/>
    </ligand>
</feature>
<evidence type="ECO:0000256" key="17">
    <source>
        <dbReference type="PIRSR" id="PIRSR000114-3"/>
    </source>
</evidence>
<feature type="binding site" evidence="14">
    <location>
        <position position="11"/>
    </location>
    <ligand>
        <name>NADPH</name>
        <dbReference type="ChEBI" id="CHEBI:57783"/>
    </ligand>
</feature>
<feature type="active site" description="Proton acceptor" evidence="14 15">
    <location>
        <position position="194"/>
    </location>
</feature>
<comment type="subcellular location">
    <subcellularLocation>
        <location evidence="14">Cytoplasm</location>
    </subcellularLocation>
</comment>
<feature type="binding site" evidence="14">
    <location>
        <position position="141"/>
    </location>
    <ligand>
        <name>sn-glycerol 3-phosphate</name>
        <dbReference type="ChEBI" id="CHEBI:57597"/>
    </ligand>
</feature>
<evidence type="ECO:0000256" key="14">
    <source>
        <dbReference type="HAMAP-Rule" id="MF_00394"/>
    </source>
</evidence>
<dbReference type="AlphaFoldDB" id="A0A929MMW4"/>
<dbReference type="InterPro" id="IPR013328">
    <property type="entry name" value="6PGD_dom2"/>
</dbReference>
<dbReference type="EMBL" id="JABZFV010000013">
    <property type="protein sequence ID" value="MBF0934318.1"/>
    <property type="molecule type" value="Genomic_DNA"/>
</dbReference>
<feature type="binding site" evidence="14">
    <location>
        <position position="257"/>
    </location>
    <ligand>
        <name>sn-glycerol 3-phosphate</name>
        <dbReference type="ChEBI" id="CHEBI:57597"/>
    </ligand>
</feature>
<comment type="pathway">
    <text evidence="14">Membrane lipid metabolism; glycerophospholipid metabolism.</text>
</comment>
<sequence>MKIAVLGSGSWGTALGQVLAENGHEVVLWGREDYIADEINQAHTNSHFLPGINLPVTIVATTDLKAALDQATVLLFVLPTKAIRSVARQVASYLSQSDAQPLLVHATKGLEQGTHLRVSQMIEEEIPRQDYQDLVVLSGPSHAEEVARHDLTTVTAACPNLQAAEKVQALFKNHYFRIYTNTDVVGVEMGAALKNIIALGAGVLAGAGYGDNAKAALVTRGLAEISRMGIKLGADPLTFVGLSGVGDLVVTCTSPHSRNWQAGNLLAKGYSKEAIEEEIQMVVEGIATCQSAYELAKESGIEMPITEALYGLIYEGAQVKEGLLRLMTRDGKQEASLSQAHY</sequence>
<evidence type="ECO:0000256" key="18">
    <source>
        <dbReference type="RuleBase" id="RU000437"/>
    </source>
</evidence>
<dbReference type="GO" id="GO:0008654">
    <property type="term" value="P:phospholipid biosynthetic process"/>
    <property type="evidence" value="ECO:0007669"/>
    <property type="project" value="UniProtKB-KW"/>
</dbReference>
<evidence type="ECO:0000313" key="22">
    <source>
        <dbReference type="Proteomes" id="UP000757900"/>
    </source>
</evidence>
<keyword evidence="7 14" id="KW-0443">Lipid metabolism</keyword>
<evidence type="ECO:0000256" key="5">
    <source>
        <dbReference type="ARBA" id="ARBA00023002"/>
    </source>
</evidence>
<evidence type="ECO:0000256" key="1">
    <source>
        <dbReference type="ARBA" id="ARBA00011009"/>
    </source>
</evidence>
<dbReference type="FunFam" id="3.40.50.720:FF:000019">
    <property type="entry name" value="Glycerol-3-phosphate dehydrogenase [NAD(P)+]"/>
    <property type="match status" value="1"/>
</dbReference>
<dbReference type="InterPro" id="IPR006168">
    <property type="entry name" value="G3P_DH_NAD-dep"/>
</dbReference>
<dbReference type="NCBIfam" id="NF000940">
    <property type="entry name" value="PRK00094.1-2"/>
    <property type="match status" value="1"/>
</dbReference>
<feature type="binding site" evidence="14">
    <location>
        <position position="194"/>
    </location>
    <ligand>
        <name>sn-glycerol 3-phosphate</name>
        <dbReference type="ChEBI" id="CHEBI:57597"/>
    </ligand>
</feature>
<evidence type="ECO:0000256" key="8">
    <source>
        <dbReference type="ARBA" id="ARBA00023209"/>
    </source>
</evidence>
<evidence type="ECO:0000256" key="2">
    <source>
        <dbReference type="ARBA" id="ARBA00022516"/>
    </source>
</evidence>
<keyword evidence="14" id="KW-0963">Cytoplasm</keyword>
<dbReference type="GO" id="GO:0005829">
    <property type="term" value="C:cytosol"/>
    <property type="evidence" value="ECO:0007669"/>
    <property type="project" value="TreeGrafter"/>
</dbReference>
<feature type="binding site" evidence="14">
    <location>
        <position position="282"/>
    </location>
    <ligand>
        <name>NADPH</name>
        <dbReference type="ChEBI" id="CHEBI:57783"/>
    </ligand>
</feature>
<dbReference type="GO" id="GO:0046168">
    <property type="term" value="P:glycerol-3-phosphate catabolic process"/>
    <property type="evidence" value="ECO:0007669"/>
    <property type="project" value="InterPro"/>
</dbReference>
<proteinExistence type="inferred from homology"/>
<evidence type="ECO:0000256" key="12">
    <source>
        <dbReference type="ARBA" id="ARBA00069372"/>
    </source>
</evidence>
<organism evidence="21 22">
    <name type="scientific">Abiotrophia defectiva</name>
    <name type="common">Streptococcus defectivus</name>
    <dbReference type="NCBI Taxonomy" id="46125"/>
    <lineage>
        <taxon>Bacteria</taxon>
        <taxon>Bacillati</taxon>
        <taxon>Bacillota</taxon>
        <taxon>Bacilli</taxon>
        <taxon>Lactobacillales</taxon>
        <taxon>Aerococcaceae</taxon>
        <taxon>Abiotrophia</taxon>
    </lineage>
</organism>
<comment type="function">
    <text evidence="14">Catalyzes the reduction of the glycolytic intermediate dihydroxyacetone phosphate (DHAP) to sn-glycerol 3-phosphate (G3P), the key precursor for phospholipid synthesis.</text>
</comment>
<feature type="binding site" evidence="14">
    <location>
        <position position="108"/>
    </location>
    <ligand>
        <name>sn-glycerol 3-phosphate</name>
        <dbReference type="ChEBI" id="CHEBI:57597"/>
    </ligand>
</feature>
<evidence type="ECO:0000256" key="15">
    <source>
        <dbReference type="PIRSR" id="PIRSR000114-1"/>
    </source>
</evidence>
<dbReference type="Pfam" id="PF07479">
    <property type="entry name" value="NAD_Gly3P_dh_C"/>
    <property type="match status" value="1"/>
</dbReference>
<keyword evidence="9 14" id="KW-1208">Phospholipid metabolism</keyword>
<dbReference type="Gene3D" id="3.40.50.720">
    <property type="entry name" value="NAD(P)-binding Rossmann-like Domain"/>
    <property type="match status" value="1"/>
</dbReference>
<feature type="binding site" evidence="17">
    <location>
        <position position="143"/>
    </location>
    <ligand>
        <name>NAD(+)</name>
        <dbReference type="ChEBI" id="CHEBI:57540"/>
    </ligand>
</feature>
<comment type="similarity">
    <text evidence="1 14 18">Belongs to the NAD-dependent glycerol-3-phosphate dehydrogenase family.</text>
</comment>
<dbReference type="PRINTS" id="PR00077">
    <property type="entry name" value="GPDHDRGNASE"/>
</dbReference>
<dbReference type="Pfam" id="PF01210">
    <property type="entry name" value="NAD_Gly3P_dh_N"/>
    <property type="match status" value="1"/>
</dbReference>
<dbReference type="Gene3D" id="1.10.1040.10">
    <property type="entry name" value="N-(1-d-carboxylethyl)-l-norvaline Dehydrogenase, domain 2"/>
    <property type="match status" value="1"/>
</dbReference>
<evidence type="ECO:0000313" key="21">
    <source>
        <dbReference type="EMBL" id="MBF0934318.1"/>
    </source>
</evidence>
<evidence type="ECO:0000259" key="20">
    <source>
        <dbReference type="Pfam" id="PF07479"/>
    </source>
</evidence>
<dbReference type="GO" id="GO:0047952">
    <property type="term" value="F:glycerol-3-phosphate dehydrogenase [NAD(P)+] activity"/>
    <property type="evidence" value="ECO:0007669"/>
    <property type="project" value="UniProtKB-UniRule"/>
</dbReference>
<dbReference type="PANTHER" id="PTHR11728">
    <property type="entry name" value="GLYCEROL-3-PHOSPHATE DEHYDROGENASE"/>
    <property type="match status" value="1"/>
</dbReference>